<comment type="similarity">
    <text evidence="1">Belongs to the universal ribosomal protein uS15 family.</text>
</comment>
<dbReference type="SMART" id="SM01387">
    <property type="entry name" value="Ribosomal_S15"/>
    <property type="match status" value="1"/>
</dbReference>
<dbReference type="PANTHER" id="PTHR23321:SF26">
    <property type="entry name" value="SMALL RIBOSOMAL SUBUNIT PROTEIN US15M"/>
    <property type="match status" value="1"/>
</dbReference>
<dbReference type="RefSeq" id="XP_024723907.1">
    <property type="nucleotide sequence ID" value="XM_024869893.1"/>
</dbReference>
<dbReference type="InterPro" id="IPR009068">
    <property type="entry name" value="uS15_NS1_RNA-bd_sf"/>
</dbReference>
<keyword evidence="2" id="KW-0689">Ribosomal protein</keyword>
<evidence type="ECO:0000256" key="1">
    <source>
        <dbReference type="ARBA" id="ARBA00008434"/>
    </source>
</evidence>
<dbReference type="InParanoid" id="A0A2T3BAI2"/>
<keyword evidence="3" id="KW-0687">Ribonucleoprotein</keyword>
<dbReference type="GeneID" id="36577974"/>
<dbReference type="InterPro" id="IPR000589">
    <property type="entry name" value="Ribosomal_uS15"/>
</dbReference>
<dbReference type="OrthoDB" id="441444at2759"/>
<evidence type="ECO:0000313" key="6">
    <source>
        <dbReference type="Proteomes" id="UP000241818"/>
    </source>
</evidence>
<dbReference type="GO" id="GO:1990904">
    <property type="term" value="C:ribonucleoprotein complex"/>
    <property type="evidence" value="ECO:0007669"/>
    <property type="project" value="UniProtKB-KW"/>
</dbReference>
<evidence type="ECO:0000313" key="5">
    <source>
        <dbReference type="EMBL" id="PSS25308.1"/>
    </source>
</evidence>
<evidence type="ECO:0008006" key="7">
    <source>
        <dbReference type="Google" id="ProtNLM"/>
    </source>
</evidence>
<dbReference type="CDD" id="cd00353">
    <property type="entry name" value="Ribosomal_S15p_S13e"/>
    <property type="match status" value="1"/>
</dbReference>
<evidence type="ECO:0000256" key="3">
    <source>
        <dbReference type="ARBA" id="ARBA00023274"/>
    </source>
</evidence>
<dbReference type="InterPro" id="IPR005290">
    <property type="entry name" value="Ribosomal_uS15_bac-type"/>
</dbReference>
<proteinExistence type="inferred from homology"/>
<dbReference type="FunCoup" id="A0A2T3BAI2">
    <property type="interactions" value="226"/>
</dbReference>
<dbReference type="GO" id="GO:0005737">
    <property type="term" value="C:cytoplasm"/>
    <property type="evidence" value="ECO:0007669"/>
    <property type="project" value="UniProtKB-ARBA"/>
</dbReference>
<dbReference type="STRING" id="857342.A0A2T3BAI2"/>
<dbReference type="Gene3D" id="1.10.287.10">
    <property type="entry name" value="S15/NS1, RNA-binding"/>
    <property type="match status" value="1"/>
</dbReference>
<dbReference type="SUPFAM" id="SSF47060">
    <property type="entry name" value="S15/NS1 RNA-binding domain"/>
    <property type="match status" value="1"/>
</dbReference>
<sequence>MPPRIPVAPRLGVAKLCLRPAPAVSSYPISWTANVATMAQRRKHKDPYALAQAKQRKDANMARQEILRKERKEALGDPVRGISTPFLESFDNVGGSTTILDVTSSSSSKEGTQIKTADDVLLNHFLKPSELEESIKHSYALSEPVPASIRDFQDPMLEEEDKKKHIEGHARATAALARIVSLANASQKDKTRANIRRCIETFGRHKTDLTLRPRAPLNPEHQDGNSQMPEKTPRAGPDTGSSEVQIAILTAKIRVLANQLEMPRGKKDKINKRNLRVLVHKRQKLLKYLRRKERGSDRWRHLVETLGLTEGTWKGEISL</sequence>
<evidence type="ECO:0000256" key="4">
    <source>
        <dbReference type="SAM" id="MobiDB-lite"/>
    </source>
</evidence>
<dbReference type="PANTHER" id="PTHR23321">
    <property type="entry name" value="RIBOSOMAL PROTEIN S15, BACTERIAL AND ORGANELLAR"/>
    <property type="match status" value="1"/>
</dbReference>
<dbReference type="AlphaFoldDB" id="A0A2T3BAI2"/>
<dbReference type="Pfam" id="PF00312">
    <property type="entry name" value="Ribosomal_S15"/>
    <property type="match status" value="1"/>
</dbReference>
<name>A0A2T3BAI2_AMORE</name>
<evidence type="ECO:0000256" key="2">
    <source>
        <dbReference type="ARBA" id="ARBA00022980"/>
    </source>
</evidence>
<dbReference type="Proteomes" id="UP000241818">
    <property type="component" value="Unassembled WGS sequence"/>
</dbReference>
<dbReference type="GO" id="GO:0005840">
    <property type="term" value="C:ribosome"/>
    <property type="evidence" value="ECO:0007669"/>
    <property type="project" value="UniProtKB-KW"/>
</dbReference>
<dbReference type="GO" id="GO:0003735">
    <property type="term" value="F:structural constituent of ribosome"/>
    <property type="evidence" value="ECO:0007669"/>
    <property type="project" value="InterPro"/>
</dbReference>
<protein>
    <recommendedName>
        <fullName evidence="7">Ribosomal protein S15</fullName>
    </recommendedName>
</protein>
<dbReference type="EMBL" id="KZ679007">
    <property type="protein sequence ID" value="PSS25308.1"/>
    <property type="molecule type" value="Genomic_DNA"/>
</dbReference>
<keyword evidence="6" id="KW-1185">Reference proteome</keyword>
<feature type="region of interest" description="Disordered" evidence="4">
    <location>
        <begin position="207"/>
        <end position="241"/>
    </location>
</feature>
<organism evidence="5 6">
    <name type="scientific">Amorphotheca resinae ATCC 22711</name>
    <dbReference type="NCBI Taxonomy" id="857342"/>
    <lineage>
        <taxon>Eukaryota</taxon>
        <taxon>Fungi</taxon>
        <taxon>Dikarya</taxon>
        <taxon>Ascomycota</taxon>
        <taxon>Pezizomycotina</taxon>
        <taxon>Leotiomycetes</taxon>
        <taxon>Helotiales</taxon>
        <taxon>Amorphothecaceae</taxon>
        <taxon>Amorphotheca</taxon>
    </lineage>
</organism>
<accession>A0A2T3BAI2</accession>
<gene>
    <name evidence="5" type="ORF">M430DRAFT_95499</name>
</gene>
<reference evidence="5 6" key="1">
    <citation type="journal article" date="2018" name="New Phytol.">
        <title>Comparative genomics and transcriptomics depict ericoid mycorrhizal fungi as versatile saprotrophs and plant mutualists.</title>
        <authorList>
            <person name="Martino E."/>
            <person name="Morin E."/>
            <person name="Grelet G.A."/>
            <person name="Kuo A."/>
            <person name="Kohler A."/>
            <person name="Daghino S."/>
            <person name="Barry K.W."/>
            <person name="Cichocki N."/>
            <person name="Clum A."/>
            <person name="Dockter R.B."/>
            <person name="Hainaut M."/>
            <person name="Kuo R.C."/>
            <person name="LaButti K."/>
            <person name="Lindahl B.D."/>
            <person name="Lindquist E.A."/>
            <person name="Lipzen A."/>
            <person name="Khouja H.R."/>
            <person name="Magnuson J."/>
            <person name="Murat C."/>
            <person name="Ohm R.A."/>
            <person name="Singer S.W."/>
            <person name="Spatafora J.W."/>
            <person name="Wang M."/>
            <person name="Veneault-Fourrey C."/>
            <person name="Henrissat B."/>
            <person name="Grigoriev I.V."/>
            <person name="Martin F.M."/>
            <person name="Perotto S."/>
        </authorList>
    </citation>
    <scope>NUCLEOTIDE SEQUENCE [LARGE SCALE GENOMIC DNA]</scope>
    <source>
        <strain evidence="5 6">ATCC 22711</strain>
    </source>
</reference>
<dbReference type="GO" id="GO:0006412">
    <property type="term" value="P:translation"/>
    <property type="evidence" value="ECO:0007669"/>
    <property type="project" value="InterPro"/>
</dbReference>